<evidence type="ECO:0000313" key="3">
    <source>
        <dbReference type="Proteomes" id="UP001470230"/>
    </source>
</evidence>
<evidence type="ECO:0000313" key="2">
    <source>
        <dbReference type="EMBL" id="KAK8895837.1"/>
    </source>
</evidence>
<dbReference type="PANTHER" id="PTHR45615">
    <property type="entry name" value="MYOSIN HEAVY CHAIN, NON-MUSCLE"/>
    <property type="match status" value="1"/>
</dbReference>
<dbReference type="PANTHER" id="PTHR45615:SF80">
    <property type="entry name" value="GRIP DOMAIN-CONTAINING PROTEIN"/>
    <property type="match status" value="1"/>
</dbReference>
<comment type="caution">
    <text evidence="2">The sequence shown here is derived from an EMBL/GenBank/DDBJ whole genome shotgun (WGS) entry which is preliminary data.</text>
</comment>
<feature type="region of interest" description="Disordered" evidence="1">
    <location>
        <begin position="554"/>
        <end position="574"/>
    </location>
</feature>
<sequence>MSIDLRYICQSLISNKSNYQEYDAIIDQFITSVQIDSVFLSNLTYDPSFPTFVQCLMLSVTRVPVPSHSEGKTTKKVLNIIQFLTQIAYLSPDVSRIISSNICSDSVLTNFFRRSAEDAKSRKVDPTNYLPFLKFITILASESDMLITSTESISYVYTVALDLFKLSDVSKWAIACIASLVKNSPVVSSYIKSCPSFGKLRTTLASLLSAEDPAVVVSSLALLVLLFPSSITPNTSVKASVNAITALENFPPAIYLISWIIFELNESSPLNAENIWTLLQIAMKGDNRSFVIYNLLIDLSSQHLMIVDVMQSMNCLFALMNSILDAEDGFVAIAGCTFLYTLFNDSNDFVFSEDVIEPFTKALKLVLAMRKFAQSDRREAAVLLLRFMVRARESITYVINILQENEQSLFLDFQRQIELNNSFLSVVYFLFLYEASHFIPHWRQKMVVLVLDSQFPALLVQVATESRNRRAIADALRASQILADGMKNDINYEVSPIFESIISGYLLLNQKRFEDSRKERSTFVRNQDELYSKINELEVEHECCEKEMSSIKESLDQSSAQYQEEQNHRKNIDEENSQLKKTVNSTRARNKKLSDQIKELEAINLNLTQQVEILKKSASSSQIRDSDMRAKLISISQLENSLKKSEENNAKLQSQVKQLKDAAEKDRKQFETYKQKIANLKKTKQSNMLKLQNLCDNLQELEQENGDLKQALAQREKELRAVTFEKQSLEKAEAEASITINSLKLEMQKSLQSSNDVLNKAEMRMRDVDELQSRINDLEDKNREYQMLVKLIHKTTHPNQALPQTILTFMKTA</sequence>
<gene>
    <name evidence="2" type="ORF">M9Y10_013722</name>
</gene>
<accession>A0ABR2KXM7</accession>
<organism evidence="2 3">
    <name type="scientific">Tritrichomonas musculus</name>
    <dbReference type="NCBI Taxonomy" id="1915356"/>
    <lineage>
        <taxon>Eukaryota</taxon>
        <taxon>Metamonada</taxon>
        <taxon>Parabasalia</taxon>
        <taxon>Tritrichomonadida</taxon>
        <taxon>Tritrichomonadidae</taxon>
        <taxon>Tritrichomonas</taxon>
    </lineage>
</organism>
<evidence type="ECO:0008006" key="4">
    <source>
        <dbReference type="Google" id="ProtNLM"/>
    </source>
</evidence>
<proteinExistence type="predicted"/>
<name>A0ABR2KXM7_9EUKA</name>
<dbReference type="EMBL" id="JAPFFF010000002">
    <property type="protein sequence ID" value="KAK8895837.1"/>
    <property type="molecule type" value="Genomic_DNA"/>
</dbReference>
<reference evidence="2 3" key="1">
    <citation type="submission" date="2024-04" db="EMBL/GenBank/DDBJ databases">
        <title>Tritrichomonas musculus Genome.</title>
        <authorList>
            <person name="Alves-Ferreira E."/>
            <person name="Grigg M."/>
            <person name="Lorenzi H."/>
            <person name="Galac M."/>
        </authorList>
    </citation>
    <scope>NUCLEOTIDE SEQUENCE [LARGE SCALE GENOMIC DNA]</scope>
    <source>
        <strain evidence="2 3">EAF2021</strain>
    </source>
</reference>
<dbReference type="Proteomes" id="UP001470230">
    <property type="component" value="Unassembled WGS sequence"/>
</dbReference>
<protein>
    <recommendedName>
        <fullName evidence="4">Vesicle tethering protein Uso1/P115-like head domain-containing protein</fullName>
    </recommendedName>
</protein>
<keyword evidence="3" id="KW-1185">Reference proteome</keyword>
<evidence type="ECO:0000256" key="1">
    <source>
        <dbReference type="SAM" id="MobiDB-lite"/>
    </source>
</evidence>